<dbReference type="OrthoDB" id="3549505at2759"/>
<keyword evidence="1" id="KW-1133">Transmembrane helix</keyword>
<gene>
    <name evidence="2" type="ORF">BCON_0268g00030</name>
</gene>
<sequence>MYNLLYFVLGFVLGFCPLLLIVHCDFPVLVYYVIASQLLTVPSSSRNDQFLDLLSFHVLNPAMVTDELIDHVQRKLEEKVARLNTKCFSSITPCLTWEIDSDKGRIPVPLADLELELNDMPERYQEDYDIFVKIFYERLEIKKQGGEFATKESYKKSGSLKFI</sequence>
<dbReference type="Proteomes" id="UP000297527">
    <property type="component" value="Unassembled WGS sequence"/>
</dbReference>
<dbReference type="EMBL" id="PQXN01000267">
    <property type="protein sequence ID" value="TGO47655.1"/>
    <property type="molecule type" value="Genomic_DNA"/>
</dbReference>
<organism evidence="2 3">
    <name type="scientific">Botryotinia convoluta</name>
    <dbReference type="NCBI Taxonomy" id="54673"/>
    <lineage>
        <taxon>Eukaryota</taxon>
        <taxon>Fungi</taxon>
        <taxon>Dikarya</taxon>
        <taxon>Ascomycota</taxon>
        <taxon>Pezizomycotina</taxon>
        <taxon>Leotiomycetes</taxon>
        <taxon>Helotiales</taxon>
        <taxon>Sclerotiniaceae</taxon>
        <taxon>Botryotinia</taxon>
    </lineage>
</organism>
<accession>A0A4Z1HFU1</accession>
<evidence type="ECO:0000313" key="3">
    <source>
        <dbReference type="Proteomes" id="UP000297527"/>
    </source>
</evidence>
<name>A0A4Z1HFU1_9HELO</name>
<comment type="caution">
    <text evidence="2">The sequence shown here is derived from an EMBL/GenBank/DDBJ whole genome shotgun (WGS) entry which is preliminary data.</text>
</comment>
<dbReference type="AlphaFoldDB" id="A0A4Z1HFU1"/>
<evidence type="ECO:0000256" key="1">
    <source>
        <dbReference type="SAM" id="Phobius"/>
    </source>
</evidence>
<proteinExistence type="predicted"/>
<reference evidence="2 3" key="1">
    <citation type="submission" date="2017-12" db="EMBL/GenBank/DDBJ databases">
        <title>Comparative genomics of Botrytis spp.</title>
        <authorList>
            <person name="Valero-Jimenez C.A."/>
            <person name="Tapia P."/>
            <person name="Veloso J."/>
            <person name="Silva-Moreno E."/>
            <person name="Staats M."/>
            <person name="Valdes J.H."/>
            <person name="Van Kan J.A.L."/>
        </authorList>
    </citation>
    <scope>NUCLEOTIDE SEQUENCE [LARGE SCALE GENOMIC DNA]</scope>
    <source>
        <strain evidence="2 3">MUCL11595</strain>
    </source>
</reference>
<keyword evidence="1" id="KW-0812">Transmembrane</keyword>
<protein>
    <submittedName>
        <fullName evidence="2">Uncharacterized protein</fullName>
    </submittedName>
</protein>
<feature type="transmembrane region" description="Helical" evidence="1">
    <location>
        <begin position="6"/>
        <end position="34"/>
    </location>
</feature>
<evidence type="ECO:0000313" key="2">
    <source>
        <dbReference type="EMBL" id="TGO47655.1"/>
    </source>
</evidence>
<keyword evidence="3" id="KW-1185">Reference proteome</keyword>
<keyword evidence="1" id="KW-0472">Membrane</keyword>